<name>A0A098B7V8_DESHA</name>
<proteinExistence type="predicted"/>
<reference evidence="1" key="1">
    <citation type="submission" date="2014-07" db="EMBL/GenBank/DDBJ databases">
        <authorList>
            <person name="Hornung V.Bastian."/>
        </authorList>
    </citation>
    <scope>NUCLEOTIDE SEQUENCE</scope>
    <source>
        <strain evidence="1">PCE-S</strain>
    </source>
</reference>
<dbReference type="AlphaFoldDB" id="A0A098B7V8"/>
<dbReference type="PATRIC" id="fig|49338.4.peg.4350"/>
<sequence length="54" mass="6407">MMAEDVMQVNHRHVMLWMMVTRPCHRSLAARNVVEKCIQSIIKDFTVTTIKFQM</sequence>
<gene>
    <name evidence="1" type="ORF">DPCES_4045</name>
</gene>
<accession>A0A098B7V8</accession>
<dbReference type="EMBL" id="LK996017">
    <property type="protein sequence ID" value="CDX03931.1"/>
    <property type="molecule type" value="Genomic_DNA"/>
</dbReference>
<evidence type="ECO:0000313" key="1">
    <source>
        <dbReference type="EMBL" id="CDX03931.1"/>
    </source>
</evidence>
<organism evidence="1">
    <name type="scientific">Desulfitobacterium hafniense</name>
    <name type="common">Desulfitobacterium frappieri</name>
    <dbReference type="NCBI Taxonomy" id="49338"/>
    <lineage>
        <taxon>Bacteria</taxon>
        <taxon>Bacillati</taxon>
        <taxon>Bacillota</taxon>
        <taxon>Clostridia</taxon>
        <taxon>Eubacteriales</taxon>
        <taxon>Desulfitobacteriaceae</taxon>
        <taxon>Desulfitobacterium</taxon>
    </lineage>
</organism>
<protein>
    <submittedName>
        <fullName evidence="1">Uncharacterized protein</fullName>
    </submittedName>
</protein>